<dbReference type="GO" id="GO:0016887">
    <property type="term" value="F:ATP hydrolysis activity"/>
    <property type="evidence" value="ECO:0007669"/>
    <property type="project" value="InterPro"/>
</dbReference>
<keyword evidence="7 11" id="KW-0067">ATP-binding</keyword>
<keyword evidence="4 11" id="KW-0812">Transmembrane</keyword>
<evidence type="ECO:0000256" key="5">
    <source>
        <dbReference type="ARBA" id="ARBA00022723"/>
    </source>
</evidence>
<dbReference type="CDD" id="cd02094">
    <property type="entry name" value="P-type_ATPase_Cu-like"/>
    <property type="match status" value="1"/>
</dbReference>
<dbReference type="InterPro" id="IPR017969">
    <property type="entry name" value="Heavy-metal-associated_CS"/>
</dbReference>
<dbReference type="InterPro" id="IPR023298">
    <property type="entry name" value="ATPase_P-typ_TM_dom_sf"/>
</dbReference>
<evidence type="ECO:0000313" key="14">
    <source>
        <dbReference type="Proteomes" id="UP000051870"/>
    </source>
</evidence>
<keyword evidence="10 11" id="KW-0472">Membrane</keyword>
<dbReference type="Gene3D" id="3.40.1110.10">
    <property type="entry name" value="Calcium-transporting ATPase, cytoplasmic domain N"/>
    <property type="match status" value="1"/>
</dbReference>
<evidence type="ECO:0000256" key="8">
    <source>
        <dbReference type="ARBA" id="ARBA00022967"/>
    </source>
</evidence>
<dbReference type="InterPro" id="IPR044492">
    <property type="entry name" value="P_typ_ATPase_HD_dom"/>
</dbReference>
<dbReference type="GO" id="GO:0005524">
    <property type="term" value="F:ATP binding"/>
    <property type="evidence" value="ECO:0007669"/>
    <property type="project" value="UniProtKB-UniRule"/>
</dbReference>
<evidence type="ECO:0000256" key="1">
    <source>
        <dbReference type="ARBA" id="ARBA00004127"/>
    </source>
</evidence>
<dbReference type="NCBIfam" id="TIGR01494">
    <property type="entry name" value="ATPase_P-type"/>
    <property type="match status" value="1"/>
</dbReference>
<feature type="transmembrane region" description="Helical" evidence="11">
    <location>
        <begin position="260"/>
        <end position="279"/>
    </location>
</feature>
<dbReference type="SFLD" id="SFLDS00003">
    <property type="entry name" value="Haloacid_Dehalogenase"/>
    <property type="match status" value="1"/>
</dbReference>
<dbReference type="PROSITE" id="PS00154">
    <property type="entry name" value="ATPASE_E1_E2"/>
    <property type="match status" value="1"/>
</dbReference>
<keyword evidence="8" id="KW-1278">Translocase</keyword>
<evidence type="ECO:0000256" key="11">
    <source>
        <dbReference type="RuleBase" id="RU362081"/>
    </source>
</evidence>
<dbReference type="InterPro" id="IPR036163">
    <property type="entry name" value="HMA_dom_sf"/>
</dbReference>
<evidence type="ECO:0000259" key="12">
    <source>
        <dbReference type="PROSITE" id="PS50846"/>
    </source>
</evidence>
<evidence type="ECO:0000256" key="7">
    <source>
        <dbReference type="ARBA" id="ARBA00022840"/>
    </source>
</evidence>
<feature type="transmembrane region" description="Helical" evidence="11">
    <location>
        <begin position="190"/>
        <end position="211"/>
    </location>
</feature>
<dbReference type="GO" id="GO:0043682">
    <property type="term" value="F:P-type divalent copper transporter activity"/>
    <property type="evidence" value="ECO:0007669"/>
    <property type="project" value="TreeGrafter"/>
</dbReference>
<dbReference type="Gene3D" id="3.30.70.100">
    <property type="match status" value="2"/>
</dbReference>
<dbReference type="GeneID" id="83882077"/>
<dbReference type="Pfam" id="PF00122">
    <property type="entry name" value="E1-E2_ATPase"/>
    <property type="match status" value="1"/>
</dbReference>
<keyword evidence="9 11" id="KW-1133">Transmembrane helix</keyword>
<proteinExistence type="inferred from homology"/>
<dbReference type="InterPro" id="IPR008250">
    <property type="entry name" value="ATPase_P-typ_transduc_dom_A_sf"/>
</dbReference>
<dbReference type="Gene3D" id="2.70.150.10">
    <property type="entry name" value="Calcium-transporting ATPase, cytoplasmic transduction domain A"/>
    <property type="match status" value="1"/>
</dbReference>
<dbReference type="InterPro" id="IPR023214">
    <property type="entry name" value="HAD_sf"/>
</dbReference>
<dbReference type="NCBIfam" id="TIGR01525">
    <property type="entry name" value="ATPase-IB_hvy"/>
    <property type="match status" value="1"/>
</dbReference>
<keyword evidence="13" id="KW-0378">Hydrolase</keyword>
<dbReference type="InterPro" id="IPR027256">
    <property type="entry name" value="P-typ_ATPase_IB"/>
</dbReference>
<accession>A0A0P1IJV5</accession>
<keyword evidence="3" id="KW-0813">Transport</keyword>
<feature type="transmembrane region" description="Helical" evidence="11">
    <location>
        <begin position="232"/>
        <end position="254"/>
    </location>
</feature>
<keyword evidence="5 11" id="KW-0479">Metal-binding</keyword>
<dbReference type="InterPro" id="IPR018303">
    <property type="entry name" value="ATPase_P-typ_P_site"/>
</dbReference>
<organism evidence="13 14">
    <name type="scientific">Shimia thalassica</name>
    <dbReference type="NCBI Taxonomy" id="1715693"/>
    <lineage>
        <taxon>Bacteria</taxon>
        <taxon>Pseudomonadati</taxon>
        <taxon>Pseudomonadota</taxon>
        <taxon>Alphaproteobacteria</taxon>
        <taxon>Rhodobacterales</taxon>
        <taxon>Roseobacteraceae</taxon>
    </lineage>
</organism>
<dbReference type="GO" id="GO:0005886">
    <property type="term" value="C:plasma membrane"/>
    <property type="evidence" value="ECO:0007669"/>
    <property type="project" value="UniProtKB-SubCell"/>
</dbReference>
<dbReference type="EMBL" id="CYTW01000003">
    <property type="protein sequence ID" value="CUK06934.1"/>
    <property type="molecule type" value="Genomic_DNA"/>
</dbReference>
<keyword evidence="11" id="KW-1003">Cell membrane</keyword>
<dbReference type="NCBIfam" id="TIGR01511">
    <property type="entry name" value="ATPase-IB1_Cu"/>
    <property type="match status" value="1"/>
</dbReference>
<dbReference type="Gene3D" id="3.40.50.1000">
    <property type="entry name" value="HAD superfamily/HAD-like"/>
    <property type="match status" value="1"/>
</dbReference>
<sequence>MSHSAQLRFEIDGMSCAGCAGRAERALQAMPGQSDASVNLAAETGFVTLTSAKAVDIRQTLKTAGYPAREESVVLDIADMSCASCVARIENALSKVSGVIEAHVNLANATATVTFLRGTIEARDLVAVVEGVGYPATPRADTATSAPEPDKVTPARNRFLIAALLTLPVFILEMGGHIFPPFHHWVGRTIGFETSWILQFALTTLVMIWPGRGFFTKGIPLLLRRTPDMNSLVALGSLAAWGYSTVTLFAPALLPAAARNVYFEAAAVIITLILLGRWLEARAKGRTGDAIRKLAGLQANTARVERAGEVVEIAVEDVVVGDILHLRPGEKVAVDGLVLTGKSHINESMISGEPLPVSKGVDSKVIAGTVNGTGALTYRATGVGRDTMLARIISMVEQAQGAKLPVQSLVDRIVLIFVPAVIAIAVLATFAWLFFGPDPKLAHALVAGVSVLIIACPCAMGLATPTSIMVGTGRAAEMGVLFRKGEALQQLDEVTTVTFDKTGTLTEGRPELVVLETCAGFEEDNVLRMAASVESQSEHPIAHAIERAAHAKGIALSTPSDFNAIEGHGVTAKVDGHLVLIGNPRLMVREGIDFTDMSALAQTSAGKGETPFFVAINGKLAGLISVADPIKPSARDAIVRLKEAGIQVAMITGDNATTAAAIASDLGIEQVQADVLPEGKAAAVAKFQTQGPVAFVGDGINDAPALAKADTGIAIGTGTDVAIESADVVLVSGDLAGVVNALDISISTMKNIRQNLFWAFVYNIALIPVAAGLFYPLLGWQLSPMLGAGAMALSSVFVLTNALRLRHVSPAMPMTPQE</sequence>
<evidence type="ECO:0000313" key="13">
    <source>
        <dbReference type="EMBL" id="CUK06934.1"/>
    </source>
</evidence>
<dbReference type="SUPFAM" id="SSF55008">
    <property type="entry name" value="HMA, heavy metal-associated domain"/>
    <property type="match status" value="2"/>
</dbReference>
<dbReference type="PROSITE" id="PS50846">
    <property type="entry name" value="HMA_2"/>
    <property type="match status" value="2"/>
</dbReference>
<dbReference type="PRINTS" id="PR00943">
    <property type="entry name" value="CUATPASE"/>
</dbReference>
<dbReference type="SFLD" id="SFLDF00027">
    <property type="entry name" value="p-type_atpase"/>
    <property type="match status" value="1"/>
</dbReference>
<evidence type="ECO:0000256" key="2">
    <source>
        <dbReference type="ARBA" id="ARBA00006024"/>
    </source>
</evidence>
<feature type="transmembrane region" description="Helical" evidence="11">
    <location>
        <begin position="756"/>
        <end position="778"/>
    </location>
</feature>
<comment type="subcellular location">
    <subcellularLocation>
        <location evidence="11">Cell membrane</location>
    </subcellularLocation>
    <subcellularLocation>
        <location evidence="1">Endomembrane system</location>
        <topology evidence="1">Multi-pass membrane protein</topology>
    </subcellularLocation>
</comment>
<protein>
    <submittedName>
        <fullName evidence="13">Copper-transporting P-type ATPase</fullName>
        <ecNumber evidence="13">3.6.3.4</ecNumber>
    </submittedName>
</protein>
<dbReference type="InterPro" id="IPR059000">
    <property type="entry name" value="ATPase_P-type_domA"/>
</dbReference>
<comment type="similarity">
    <text evidence="2 11">Belongs to the cation transport ATPase (P-type) (TC 3.A.3) family. Type IB subfamily.</text>
</comment>
<dbReference type="GO" id="GO:0005507">
    <property type="term" value="F:copper ion binding"/>
    <property type="evidence" value="ECO:0007669"/>
    <property type="project" value="TreeGrafter"/>
</dbReference>
<dbReference type="GO" id="GO:0012505">
    <property type="term" value="C:endomembrane system"/>
    <property type="evidence" value="ECO:0007669"/>
    <property type="project" value="UniProtKB-SubCell"/>
</dbReference>
<dbReference type="CDD" id="cd00371">
    <property type="entry name" value="HMA"/>
    <property type="match status" value="2"/>
</dbReference>
<dbReference type="InterPro" id="IPR006121">
    <property type="entry name" value="HMA_dom"/>
</dbReference>
<dbReference type="EC" id="3.6.3.4" evidence="13"/>
<dbReference type="PANTHER" id="PTHR43520">
    <property type="entry name" value="ATP7, ISOFORM B"/>
    <property type="match status" value="1"/>
</dbReference>
<evidence type="ECO:0000256" key="9">
    <source>
        <dbReference type="ARBA" id="ARBA00022989"/>
    </source>
</evidence>
<feature type="transmembrane region" description="Helical" evidence="11">
    <location>
        <begin position="441"/>
        <end position="464"/>
    </location>
</feature>
<dbReference type="Pfam" id="PF00403">
    <property type="entry name" value="HMA"/>
    <property type="match status" value="2"/>
</dbReference>
<dbReference type="AlphaFoldDB" id="A0A0P1IJV5"/>
<evidence type="ECO:0000256" key="6">
    <source>
        <dbReference type="ARBA" id="ARBA00022741"/>
    </source>
</evidence>
<dbReference type="InterPro" id="IPR036412">
    <property type="entry name" value="HAD-like_sf"/>
</dbReference>
<dbReference type="PANTHER" id="PTHR43520:SF8">
    <property type="entry name" value="P-TYPE CU(+) TRANSPORTER"/>
    <property type="match status" value="1"/>
</dbReference>
<feature type="transmembrane region" description="Helical" evidence="11">
    <location>
        <begin position="159"/>
        <end position="178"/>
    </location>
</feature>
<dbReference type="SUPFAM" id="SSF81653">
    <property type="entry name" value="Calcium ATPase, transduction domain A"/>
    <property type="match status" value="1"/>
</dbReference>
<dbReference type="SUPFAM" id="SSF81665">
    <property type="entry name" value="Calcium ATPase, transmembrane domain M"/>
    <property type="match status" value="1"/>
</dbReference>
<dbReference type="GO" id="GO:0055070">
    <property type="term" value="P:copper ion homeostasis"/>
    <property type="evidence" value="ECO:0007669"/>
    <property type="project" value="TreeGrafter"/>
</dbReference>
<dbReference type="SFLD" id="SFLDG00002">
    <property type="entry name" value="C1.7:_P-type_atpase_like"/>
    <property type="match status" value="1"/>
</dbReference>
<dbReference type="Pfam" id="PF00702">
    <property type="entry name" value="Hydrolase"/>
    <property type="match status" value="1"/>
</dbReference>
<dbReference type="Proteomes" id="UP000051870">
    <property type="component" value="Unassembled WGS sequence"/>
</dbReference>
<dbReference type="FunFam" id="2.70.150.10:FF:000002">
    <property type="entry name" value="Copper-transporting ATPase 1, putative"/>
    <property type="match status" value="1"/>
</dbReference>
<keyword evidence="14" id="KW-1185">Reference proteome</keyword>
<dbReference type="STRING" id="1715693.PH7735_03088"/>
<evidence type="ECO:0000256" key="3">
    <source>
        <dbReference type="ARBA" id="ARBA00022448"/>
    </source>
</evidence>
<keyword evidence="6 11" id="KW-0547">Nucleotide-binding</keyword>
<evidence type="ECO:0000256" key="10">
    <source>
        <dbReference type="ARBA" id="ARBA00023136"/>
    </source>
</evidence>
<dbReference type="PRINTS" id="PR00119">
    <property type="entry name" value="CATATPASE"/>
</dbReference>
<dbReference type="FunFam" id="3.30.70.100:FF:000001">
    <property type="entry name" value="ATPase copper transporting beta"/>
    <property type="match status" value="1"/>
</dbReference>
<feature type="domain" description="HMA" evidence="12">
    <location>
        <begin position="5"/>
        <end position="69"/>
    </location>
</feature>
<name>A0A0P1IJV5_9RHOB</name>
<feature type="transmembrane region" description="Helical" evidence="11">
    <location>
        <begin position="784"/>
        <end position="803"/>
    </location>
</feature>
<dbReference type="RefSeq" id="WP_058312279.1">
    <property type="nucleotide sequence ID" value="NZ_CYTW01000003.1"/>
</dbReference>
<dbReference type="SUPFAM" id="SSF56784">
    <property type="entry name" value="HAD-like"/>
    <property type="match status" value="1"/>
</dbReference>
<gene>
    <name evidence="13" type="primary">actP_2</name>
    <name evidence="13" type="ORF">PH7735_03088</name>
</gene>
<reference evidence="14" key="1">
    <citation type="submission" date="2015-09" db="EMBL/GenBank/DDBJ databases">
        <authorList>
            <person name="Rodrigo-Torres Lidia"/>
            <person name="Arahal R.David."/>
        </authorList>
    </citation>
    <scope>NUCLEOTIDE SEQUENCE [LARGE SCALE GENOMIC DNA]</scope>
    <source>
        <strain evidence="14">CECT 7735</strain>
    </source>
</reference>
<feature type="transmembrane region" description="Helical" evidence="11">
    <location>
        <begin position="413"/>
        <end position="435"/>
    </location>
</feature>
<dbReference type="PROSITE" id="PS01047">
    <property type="entry name" value="HMA_1"/>
    <property type="match status" value="1"/>
</dbReference>
<dbReference type="InterPro" id="IPR001757">
    <property type="entry name" value="P_typ_ATPase"/>
</dbReference>
<evidence type="ECO:0000256" key="4">
    <source>
        <dbReference type="ARBA" id="ARBA00022692"/>
    </source>
</evidence>
<dbReference type="InterPro" id="IPR023299">
    <property type="entry name" value="ATPase_P-typ_cyto_dom_N"/>
</dbReference>
<feature type="domain" description="HMA" evidence="12">
    <location>
        <begin position="71"/>
        <end position="137"/>
    </location>
</feature>